<reference evidence="1 2" key="1">
    <citation type="submission" date="2020-07" db="EMBL/GenBank/DDBJ databases">
        <title>Complete genome sequence for Sandaracinobacter sp. M6.</title>
        <authorList>
            <person name="Tang Y."/>
            <person name="Liu Q."/>
            <person name="Guo Z."/>
            <person name="Lei P."/>
            <person name="Huang B."/>
        </authorList>
    </citation>
    <scope>NUCLEOTIDE SEQUENCE [LARGE SCALE GENOMIC DNA]</scope>
    <source>
        <strain evidence="1 2">M6</strain>
    </source>
</reference>
<dbReference type="AlphaFoldDB" id="A0A7G5IG48"/>
<dbReference type="CDD" id="cd09021">
    <property type="entry name" value="Aldose_epim_Ec_YphB"/>
    <property type="match status" value="1"/>
</dbReference>
<dbReference type="GO" id="GO:0016853">
    <property type="term" value="F:isomerase activity"/>
    <property type="evidence" value="ECO:0007669"/>
    <property type="project" value="InterPro"/>
</dbReference>
<sequence length="279" mass="30155">MRLVHGEQELIVAPAVGGSIAAWRWRGRDILRPAPAGADDALQMGCFPMLPFTGRIRDGRFRWDGIDVALPPNLSGSPHAIHGQGWQRAWAVADSGEDHATLTLAAGGDEWPWIYAAEQRLVLGEDRLDISLSVRNRDARVMPLGFGLHPWFVRHPDTRLQAAHSGWWESDGEILPTRFMGEPGFDLSTRLNDGALLDHVFAGHDGRAVLSGGGLRVAMHAAHGWLVIYAPVDESFLCVEPVSHPATALNQPGMPGIIALPPGGEAVTTLSMRVSAMGD</sequence>
<dbReference type="Pfam" id="PF01263">
    <property type="entry name" value="Aldose_epim"/>
    <property type="match status" value="1"/>
</dbReference>
<gene>
    <name evidence="1" type="ORF">H3309_13420</name>
</gene>
<dbReference type="Gene3D" id="2.70.98.10">
    <property type="match status" value="1"/>
</dbReference>
<dbReference type="InterPro" id="IPR008183">
    <property type="entry name" value="Aldose_1/G6P_1-epimerase"/>
</dbReference>
<dbReference type="InterPro" id="IPR011013">
    <property type="entry name" value="Gal_mutarotase_sf_dom"/>
</dbReference>
<organism evidence="1 2">
    <name type="scientific">Sandaracinobacteroides saxicola</name>
    <dbReference type="NCBI Taxonomy" id="2759707"/>
    <lineage>
        <taxon>Bacteria</taxon>
        <taxon>Pseudomonadati</taxon>
        <taxon>Pseudomonadota</taxon>
        <taxon>Alphaproteobacteria</taxon>
        <taxon>Sphingomonadales</taxon>
        <taxon>Sphingosinicellaceae</taxon>
        <taxon>Sandaracinobacteroides</taxon>
    </lineage>
</organism>
<accession>A0A7G5IG48</accession>
<dbReference type="GO" id="GO:0030246">
    <property type="term" value="F:carbohydrate binding"/>
    <property type="evidence" value="ECO:0007669"/>
    <property type="project" value="InterPro"/>
</dbReference>
<dbReference type="KEGG" id="sand:H3309_13420"/>
<dbReference type="SUPFAM" id="SSF74650">
    <property type="entry name" value="Galactose mutarotase-like"/>
    <property type="match status" value="1"/>
</dbReference>
<dbReference type="InterPro" id="IPR014718">
    <property type="entry name" value="GH-type_carb-bd"/>
</dbReference>
<dbReference type="Proteomes" id="UP000515292">
    <property type="component" value="Chromosome"/>
</dbReference>
<protein>
    <submittedName>
        <fullName evidence="1">Aldose 1-epimerase</fullName>
    </submittedName>
</protein>
<evidence type="ECO:0000313" key="1">
    <source>
        <dbReference type="EMBL" id="QMW22340.1"/>
    </source>
</evidence>
<keyword evidence="2" id="KW-1185">Reference proteome</keyword>
<dbReference type="RefSeq" id="WP_182295185.1">
    <property type="nucleotide sequence ID" value="NZ_CP059851.1"/>
</dbReference>
<dbReference type="EMBL" id="CP059851">
    <property type="protein sequence ID" value="QMW22340.1"/>
    <property type="molecule type" value="Genomic_DNA"/>
</dbReference>
<dbReference type="GO" id="GO:0005975">
    <property type="term" value="P:carbohydrate metabolic process"/>
    <property type="evidence" value="ECO:0007669"/>
    <property type="project" value="InterPro"/>
</dbReference>
<evidence type="ECO:0000313" key="2">
    <source>
        <dbReference type="Proteomes" id="UP000515292"/>
    </source>
</evidence>
<proteinExistence type="predicted"/>
<name>A0A7G5IG48_9SPHN</name>